<comment type="caution">
    <text evidence="5">The sequence shown here is derived from an EMBL/GenBank/DDBJ whole genome shotgun (WGS) entry which is preliminary data.</text>
</comment>
<dbReference type="InterPro" id="IPR000843">
    <property type="entry name" value="HTH_LacI"/>
</dbReference>
<dbReference type="Gene3D" id="3.40.50.2300">
    <property type="match status" value="2"/>
</dbReference>
<dbReference type="GO" id="GO:0000976">
    <property type="term" value="F:transcription cis-regulatory region binding"/>
    <property type="evidence" value="ECO:0007669"/>
    <property type="project" value="TreeGrafter"/>
</dbReference>
<keyword evidence="3" id="KW-0804">Transcription</keyword>
<proteinExistence type="predicted"/>
<organism evidence="5 6">
    <name type="scientific">Pseudonocardia hierapolitana</name>
    <dbReference type="NCBI Taxonomy" id="1128676"/>
    <lineage>
        <taxon>Bacteria</taxon>
        <taxon>Bacillati</taxon>
        <taxon>Actinomycetota</taxon>
        <taxon>Actinomycetes</taxon>
        <taxon>Pseudonocardiales</taxon>
        <taxon>Pseudonocardiaceae</taxon>
        <taxon>Pseudonocardia</taxon>
    </lineage>
</organism>
<dbReference type="SUPFAM" id="SSF47413">
    <property type="entry name" value="lambda repressor-like DNA-binding domains"/>
    <property type="match status" value="1"/>
</dbReference>
<gene>
    <name evidence="5" type="ORF">FHX44_113711</name>
</gene>
<dbReference type="AlphaFoldDB" id="A0A561SSE9"/>
<dbReference type="CDD" id="cd01392">
    <property type="entry name" value="HTH_LacI"/>
    <property type="match status" value="1"/>
</dbReference>
<protein>
    <submittedName>
        <fullName evidence="5">LacI family transcriptional regulator</fullName>
    </submittedName>
</protein>
<dbReference type="PROSITE" id="PS50932">
    <property type="entry name" value="HTH_LACI_2"/>
    <property type="match status" value="1"/>
</dbReference>
<dbReference type="OrthoDB" id="3595338at2"/>
<dbReference type="Proteomes" id="UP000321261">
    <property type="component" value="Unassembled WGS sequence"/>
</dbReference>
<evidence type="ECO:0000256" key="2">
    <source>
        <dbReference type="ARBA" id="ARBA00023125"/>
    </source>
</evidence>
<dbReference type="RefSeq" id="WP_147256908.1">
    <property type="nucleotide sequence ID" value="NZ_VIWU01000001.1"/>
</dbReference>
<dbReference type="InterPro" id="IPR046335">
    <property type="entry name" value="LacI/GalR-like_sensor"/>
</dbReference>
<dbReference type="PANTHER" id="PTHR30146">
    <property type="entry name" value="LACI-RELATED TRANSCRIPTIONAL REPRESSOR"/>
    <property type="match status" value="1"/>
</dbReference>
<feature type="domain" description="HTH lacI-type" evidence="4">
    <location>
        <begin position="6"/>
        <end position="60"/>
    </location>
</feature>
<evidence type="ECO:0000313" key="5">
    <source>
        <dbReference type="EMBL" id="TWF77796.1"/>
    </source>
</evidence>
<dbReference type="InterPro" id="IPR010982">
    <property type="entry name" value="Lambda_DNA-bd_dom_sf"/>
</dbReference>
<dbReference type="Gene3D" id="1.10.260.40">
    <property type="entry name" value="lambda repressor-like DNA-binding domains"/>
    <property type="match status" value="1"/>
</dbReference>
<dbReference type="PROSITE" id="PS00356">
    <property type="entry name" value="HTH_LACI_1"/>
    <property type="match status" value="1"/>
</dbReference>
<evidence type="ECO:0000313" key="6">
    <source>
        <dbReference type="Proteomes" id="UP000321261"/>
    </source>
</evidence>
<evidence type="ECO:0000259" key="4">
    <source>
        <dbReference type="PROSITE" id="PS50932"/>
    </source>
</evidence>
<dbReference type="GO" id="GO:0003700">
    <property type="term" value="F:DNA-binding transcription factor activity"/>
    <property type="evidence" value="ECO:0007669"/>
    <property type="project" value="TreeGrafter"/>
</dbReference>
<keyword evidence="1" id="KW-0805">Transcription regulation</keyword>
<dbReference type="Pfam" id="PF00356">
    <property type="entry name" value="LacI"/>
    <property type="match status" value="1"/>
</dbReference>
<sequence>MPSHRVTIAEIAATAGVSVPTVSKVLNGRADVSESTRRRVQQIMADRGYQRRASGAQRPVGLIDMAVPGLDSPWVVDVLRGAEAEAHKVGSQIVLTTTGRAPAGDRRWLDRLATRRSDGLVLVVSEAAPEAVEQLAALHTPVVLLDPVGGSDPSFATVGATNWAGGLSAVEHLVSLGHRRIAVLSGPPQLVCSQERVEGYRAALGRAGIAADERLVQFTDFCTSGGREGARTVLDLPDPPTAVFACSDMQALGVYQEAAERGLRIPEDISVVGFDDISFSELTTPPLTTVRQPLARMAAEAVRLLLDAGDQMPGPPPRVELATHLVVRGSTGPAPRSAQDAAARTG</sequence>
<dbReference type="SMART" id="SM00354">
    <property type="entry name" value="HTH_LACI"/>
    <property type="match status" value="1"/>
</dbReference>
<keyword evidence="2" id="KW-0238">DNA-binding</keyword>
<name>A0A561SSE9_9PSEU</name>
<evidence type="ECO:0000256" key="1">
    <source>
        <dbReference type="ARBA" id="ARBA00023015"/>
    </source>
</evidence>
<dbReference type="SUPFAM" id="SSF53822">
    <property type="entry name" value="Periplasmic binding protein-like I"/>
    <property type="match status" value="1"/>
</dbReference>
<dbReference type="EMBL" id="VIWU01000001">
    <property type="protein sequence ID" value="TWF77796.1"/>
    <property type="molecule type" value="Genomic_DNA"/>
</dbReference>
<accession>A0A561SSE9</accession>
<dbReference type="Pfam" id="PF13377">
    <property type="entry name" value="Peripla_BP_3"/>
    <property type="match status" value="1"/>
</dbReference>
<reference evidence="5 6" key="1">
    <citation type="submission" date="2019-06" db="EMBL/GenBank/DDBJ databases">
        <title>Sequencing the genomes of 1000 actinobacteria strains.</title>
        <authorList>
            <person name="Klenk H.-P."/>
        </authorList>
    </citation>
    <scope>NUCLEOTIDE SEQUENCE [LARGE SCALE GENOMIC DNA]</scope>
    <source>
        <strain evidence="5 6">DSM 45671</strain>
    </source>
</reference>
<dbReference type="PANTHER" id="PTHR30146:SF153">
    <property type="entry name" value="LACTOSE OPERON REPRESSOR"/>
    <property type="match status" value="1"/>
</dbReference>
<keyword evidence="6" id="KW-1185">Reference proteome</keyword>
<evidence type="ECO:0000256" key="3">
    <source>
        <dbReference type="ARBA" id="ARBA00023163"/>
    </source>
</evidence>
<dbReference type="InterPro" id="IPR028082">
    <property type="entry name" value="Peripla_BP_I"/>
</dbReference>